<evidence type="ECO:0000259" key="3">
    <source>
        <dbReference type="Pfam" id="PF00135"/>
    </source>
</evidence>
<keyword evidence="2" id="KW-0472">Membrane</keyword>
<proteinExistence type="predicted"/>
<dbReference type="Pfam" id="PF00135">
    <property type="entry name" value="COesterase"/>
    <property type="match status" value="1"/>
</dbReference>
<dbReference type="AlphaFoldDB" id="A0ABD0YC17"/>
<evidence type="ECO:0000256" key="1">
    <source>
        <dbReference type="ARBA" id="ARBA00023180"/>
    </source>
</evidence>
<organism evidence="4 5">
    <name type="scientific">Ranatra chinensis</name>
    <dbReference type="NCBI Taxonomy" id="642074"/>
    <lineage>
        <taxon>Eukaryota</taxon>
        <taxon>Metazoa</taxon>
        <taxon>Ecdysozoa</taxon>
        <taxon>Arthropoda</taxon>
        <taxon>Hexapoda</taxon>
        <taxon>Insecta</taxon>
        <taxon>Pterygota</taxon>
        <taxon>Neoptera</taxon>
        <taxon>Paraneoptera</taxon>
        <taxon>Hemiptera</taxon>
        <taxon>Heteroptera</taxon>
        <taxon>Panheteroptera</taxon>
        <taxon>Nepomorpha</taxon>
        <taxon>Nepidae</taxon>
        <taxon>Ranatrinae</taxon>
        <taxon>Ranatra</taxon>
    </lineage>
</organism>
<keyword evidence="5" id="KW-1185">Reference proteome</keyword>
<sequence length="530" mass="59060">MQPPVPAEPLSYVLNASQFARKCPQANTDKELVELMTSTGDIEDCLHLNVYTTQLPGKCNTLHPVMFYIHGGSFRVGSSHDYRPDYLLEKDIVLVVIQYRLGPLGFLSLQNEDISGNMGLLDQLLALKWVNKHIVHFCGNPKQVTIFGQSSGAGAVSLMLASPMTRDADLFHRAIIQSGSGLCDWALDDHPERHAKIIASLAKCPNSTDEEITTCLRKLTPYQLFIAHADYLVGVLLTEGRAVGGNNGGNHAIVQTVGANKFLVEDPKVSYANGNFLKIPMMIGVTKHEGTFFVGNIYDFILDRLNATNNTDFLTSTFLQAVLKFSGIVDPTGAITDIFETKFFQTEEVGNFTAMIPGLIDICGDTLIKSCTFKTARFNYDQVTYLYSFNYKGHLTKFGHGEEVNYPFSGGVAHSDDLIYLFPHGNGTLNEDEKIIARTMVELWTNFAIYGDPTPALGVEYWPPMSTYYGPYLRIDKESSVETNFLSEYYVTINEGLNSLEPEINGSNLESPKQFFYIFLLFVIYFVMLT</sequence>
<dbReference type="PANTHER" id="PTHR43142">
    <property type="entry name" value="CARBOXYLIC ESTER HYDROLASE"/>
    <property type="match status" value="1"/>
</dbReference>
<feature type="domain" description="Carboxylesterase type B" evidence="3">
    <location>
        <begin position="2"/>
        <end position="485"/>
    </location>
</feature>
<reference evidence="4 5" key="1">
    <citation type="submission" date="2024-07" db="EMBL/GenBank/DDBJ databases">
        <title>Chromosome-level genome assembly of the water stick insect Ranatra chinensis (Heteroptera: Nepidae).</title>
        <authorList>
            <person name="Liu X."/>
        </authorList>
    </citation>
    <scope>NUCLEOTIDE SEQUENCE [LARGE SCALE GENOMIC DNA]</scope>
    <source>
        <strain evidence="4">Cailab_2021Rc</strain>
        <tissue evidence="4">Muscle</tissue>
    </source>
</reference>
<dbReference type="InterPro" id="IPR029058">
    <property type="entry name" value="AB_hydrolase_fold"/>
</dbReference>
<keyword evidence="2" id="KW-1133">Transmembrane helix</keyword>
<dbReference type="Gene3D" id="3.40.50.1820">
    <property type="entry name" value="alpha/beta hydrolase"/>
    <property type="match status" value="1"/>
</dbReference>
<evidence type="ECO:0000313" key="5">
    <source>
        <dbReference type="Proteomes" id="UP001558652"/>
    </source>
</evidence>
<dbReference type="PANTHER" id="PTHR43142:SF12">
    <property type="entry name" value="CARBOXYLESTERASE TYPE B DOMAIN-CONTAINING PROTEIN-RELATED"/>
    <property type="match status" value="1"/>
</dbReference>
<accession>A0ABD0YC17</accession>
<evidence type="ECO:0000313" key="4">
    <source>
        <dbReference type="EMBL" id="KAL1124776.1"/>
    </source>
</evidence>
<keyword evidence="1" id="KW-0325">Glycoprotein</keyword>
<dbReference type="SUPFAM" id="SSF53474">
    <property type="entry name" value="alpha/beta-Hydrolases"/>
    <property type="match status" value="1"/>
</dbReference>
<feature type="transmembrane region" description="Helical" evidence="2">
    <location>
        <begin position="514"/>
        <end position="529"/>
    </location>
</feature>
<dbReference type="EMBL" id="JBFDAA010000010">
    <property type="protein sequence ID" value="KAL1124776.1"/>
    <property type="molecule type" value="Genomic_DNA"/>
</dbReference>
<evidence type="ECO:0000256" key="2">
    <source>
        <dbReference type="SAM" id="Phobius"/>
    </source>
</evidence>
<dbReference type="Proteomes" id="UP001558652">
    <property type="component" value="Unassembled WGS sequence"/>
</dbReference>
<comment type="caution">
    <text evidence="4">The sequence shown here is derived from an EMBL/GenBank/DDBJ whole genome shotgun (WGS) entry which is preliminary data.</text>
</comment>
<keyword evidence="2" id="KW-0812">Transmembrane</keyword>
<protein>
    <recommendedName>
        <fullName evidence="3">Carboxylesterase type B domain-containing protein</fullName>
    </recommendedName>
</protein>
<dbReference type="InterPro" id="IPR002018">
    <property type="entry name" value="CarbesteraseB"/>
</dbReference>
<name>A0ABD0YC17_9HEMI</name>
<gene>
    <name evidence="4" type="ORF">AAG570_001397</name>
</gene>